<dbReference type="Pfam" id="PF13601">
    <property type="entry name" value="HTH_34"/>
    <property type="match status" value="1"/>
</dbReference>
<dbReference type="RefSeq" id="WP_109763155.1">
    <property type="nucleotide sequence ID" value="NZ_QGGU01000005.1"/>
</dbReference>
<dbReference type="InterPro" id="IPR027395">
    <property type="entry name" value="WH_DNA-bd_dom"/>
</dbReference>
<organism evidence="2 3">
    <name type="scientific">Pleionea mediterranea</name>
    <dbReference type="NCBI Taxonomy" id="523701"/>
    <lineage>
        <taxon>Bacteria</taxon>
        <taxon>Pseudomonadati</taxon>
        <taxon>Pseudomonadota</taxon>
        <taxon>Gammaproteobacteria</taxon>
        <taxon>Oceanospirillales</taxon>
        <taxon>Pleioneaceae</taxon>
        <taxon>Pleionea</taxon>
    </lineage>
</organism>
<dbReference type="SUPFAM" id="SSF46785">
    <property type="entry name" value="Winged helix' DNA-binding domain"/>
    <property type="match status" value="1"/>
</dbReference>
<name>A0A316FSL1_9GAMM</name>
<dbReference type="Gene3D" id="1.10.10.10">
    <property type="entry name" value="Winged helix-like DNA-binding domain superfamily/Winged helix DNA-binding domain"/>
    <property type="match status" value="1"/>
</dbReference>
<dbReference type="AlphaFoldDB" id="A0A316FSL1"/>
<comment type="caution">
    <text evidence="2">The sequence shown here is derived from an EMBL/GenBank/DDBJ whole genome shotgun (WGS) entry which is preliminary data.</text>
</comment>
<dbReference type="InterPro" id="IPR011991">
    <property type="entry name" value="ArsR-like_HTH"/>
</dbReference>
<dbReference type="Proteomes" id="UP000245790">
    <property type="component" value="Unassembled WGS sequence"/>
</dbReference>
<accession>A0A316FSL1</accession>
<feature type="domain" description="Winged helix DNA-binding" evidence="1">
    <location>
        <begin position="15"/>
        <end position="93"/>
    </location>
</feature>
<dbReference type="GO" id="GO:0006355">
    <property type="term" value="P:regulation of DNA-templated transcription"/>
    <property type="evidence" value="ECO:0007669"/>
    <property type="project" value="UniProtKB-ARBA"/>
</dbReference>
<evidence type="ECO:0000259" key="1">
    <source>
        <dbReference type="Pfam" id="PF13601"/>
    </source>
</evidence>
<dbReference type="InterPro" id="IPR036390">
    <property type="entry name" value="WH_DNA-bd_sf"/>
</dbReference>
<dbReference type="OrthoDB" id="5521380at2"/>
<dbReference type="EMBL" id="QGGU01000005">
    <property type="protein sequence ID" value="PWK51758.1"/>
    <property type="molecule type" value="Genomic_DNA"/>
</dbReference>
<gene>
    <name evidence="2" type="ORF">C8D97_10573</name>
</gene>
<dbReference type="PANTHER" id="PTHR37318">
    <property type="entry name" value="BSL7504 PROTEIN"/>
    <property type="match status" value="1"/>
</dbReference>
<dbReference type="InterPro" id="IPR036388">
    <property type="entry name" value="WH-like_DNA-bd_sf"/>
</dbReference>
<dbReference type="PANTHER" id="PTHR37318:SF1">
    <property type="entry name" value="BSL7504 PROTEIN"/>
    <property type="match status" value="1"/>
</dbReference>
<dbReference type="CDD" id="cd00090">
    <property type="entry name" value="HTH_ARSR"/>
    <property type="match status" value="1"/>
</dbReference>
<evidence type="ECO:0000313" key="2">
    <source>
        <dbReference type="EMBL" id="PWK51758.1"/>
    </source>
</evidence>
<evidence type="ECO:0000313" key="3">
    <source>
        <dbReference type="Proteomes" id="UP000245790"/>
    </source>
</evidence>
<sequence length="94" mass="10546">MSKSEFDHLIHAPNRLQICAFLSATDQVEFQILRQHLEVSDSVLSKHVKALEDAGYVKSKKRTKLGRPCTWLELSKSGTQAFNGHVKALKAIVD</sequence>
<reference evidence="2 3" key="1">
    <citation type="submission" date="2018-05" db="EMBL/GenBank/DDBJ databases">
        <title>Genomic Encyclopedia of Type Strains, Phase IV (KMG-IV): sequencing the most valuable type-strain genomes for metagenomic binning, comparative biology and taxonomic classification.</title>
        <authorList>
            <person name="Goeker M."/>
        </authorList>
    </citation>
    <scope>NUCLEOTIDE SEQUENCE [LARGE SCALE GENOMIC DNA]</scope>
    <source>
        <strain evidence="2 3">DSM 25350</strain>
    </source>
</reference>
<proteinExistence type="predicted"/>
<keyword evidence="3" id="KW-1185">Reference proteome</keyword>
<protein>
    <submittedName>
        <fullName evidence="2">Transcriptional regulator</fullName>
    </submittedName>
</protein>